<dbReference type="AlphaFoldDB" id="D8MBS4"/>
<dbReference type="RefSeq" id="XP_012899561.1">
    <property type="nucleotide sequence ID" value="XM_013044107.1"/>
</dbReference>
<name>D8MBS4_BLAHO</name>
<gene>
    <name evidence="1" type="ORF">GSBLH_T00005107001</name>
</gene>
<keyword evidence="2" id="KW-1185">Reference proteome</keyword>
<proteinExistence type="predicted"/>
<organism evidence="1">
    <name type="scientific">Blastocystis hominis</name>
    <dbReference type="NCBI Taxonomy" id="12968"/>
    <lineage>
        <taxon>Eukaryota</taxon>
        <taxon>Sar</taxon>
        <taxon>Stramenopiles</taxon>
        <taxon>Bigyra</taxon>
        <taxon>Opalozoa</taxon>
        <taxon>Opalinata</taxon>
        <taxon>Blastocystidae</taxon>
        <taxon>Blastocystis</taxon>
    </lineage>
</organism>
<protein>
    <submittedName>
        <fullName evidence="1">Uncharacterized protein</fullName>
    </submittedName>
</protein>
<accession>D8MBS4</accession>
<dbReference type="Proteomes" id="UP000008312">
    <property type="component" value="Unassembled WGS sequence"/>
</dbReference>
<dbReference type="InParanoid" id="D8MBS4"/>
<evidence type="ECO:0000313" key="2">
    <source>
        <dbReference type="Proteomes" id="UP000008312"/>
    </source>
</evidence>
<dbReference type="EMBL" id="FN668691">
    <property type="protein sequence ID" value="CBK25513.2"/>
    <property type="molecule type" value="Genomic_DNA"/>
</dbReference>
<dbReference type="GeneID" id="24922088"/>
<reference evidence="1" key="1">
    <citation type="submission" date="2010-02" db="EMBL/GenBank/DDBJ databases">
        <title>Sequencing and annotation of the Blastocystis hominis genome.</title>
        <authorList>
            <person name="Wincker P."/>
        </authorList>
    </citation>
    <scope>NUCLEOTIDE SEQUENCE</scope>
    <source>
        <strain evidence="1">Singapore isolate B</strain>
    </source>
</reference>
<sequence length="243" mass="27487">MSFFSFALGFIIFASIFPFVFFSRTIMSLTDCKENSTTNSVIKMSNSSKPTVAPISWANTKILFSDSFGSGNPPTTNDKNLSDACNMKVLPIILRQTGNWDTPFDRYKRCVASYKTNKWPAYESLVNFAESKESLYEFSLESIHWFLLRNVCYNPQSNSFVHFSTIDADHLSRLQSLLPIPIAQSPADLPEFAHRAGTNVETENVWGWFVSPDDLEGIVQQRILLHSIFAHPDFFPPVGHPRG</sequence>
<evidence type="ECO:0000313" key="1">
    <source>
        <dbReference type="EMBL" id="CBK25513.2"/>
    </source>
</evidence>